<protein>
    <submittedName>
        <fullName evidence="2">Uncharacterized protein</fullName>
    </submittedName>
</protein>
<sequence>MSISEERSRRYTFEPDQLTPVTNPEELKRIHEKTGVRPLPDDEQAWIAEQWKLRFDTDPELSTFKLSDEYRQLKAQGKI</sequence>
<dbReference type="EMBL" id="CP007457">
    <property type="protein sequence ID" value="AIZ17088.1"/>
    <property type="molecule type" value="Genomic_DNA"/>
</dbReference>
<name>A0A0A7I9Y6_9BIFI</name>
<dbReference type="AlphaFoldDB" id="A0A0A7I9Y6"/>
<organism evidence="2 3">
    <name type="scientific">Bifidobacterium pseudolongum PV8-2</name>
    <dbReference type="NCBI Taxonomy" id="1447715"/>
    <lineage>
        <taxon>Bacteria</taxon>
        <taxon>Bacillati</taxon>
        <taxon>Actinomycetota</taxon>
        <taxon>Actinomycetes</taxon>
        <taxon>Bifidobacteriales</taxon>
        <taxon>Bifidobacteriaceae</taxon>
        <taxon>Bifidobacterium</taxon>
    </lineage>
</organism>
<dbReference type="KEGG" id="bpsp:AH67_07040"/>
<dbReference type="Proteomes" id="UP000030636">
    <property type="component" value="Chromosome"/>
</dbReference>
<reference evidence="2 3" key="1">
    <citation type="journal article" date="2015" name="Genome Announc.">
        <title>Bifidobacterium pseudolongum Strain PV8-2, Isolated from a Stool Sample of an Anemic Kenyan Infant.</title>
        <authorList>
            <person name="Vazquez-Gutierrez P."/>
            <person name="Lacroix C."/>
            <person name="Chassard C."/>
            <person name="Klumpp J."/>
            <person name="Stevens M.J."/>
            <person name="Jans C."/>
        </authorList>
    </citation>
    <scope>NUCLEOTIDE SEQUENCE [LARGE SCALE GENOMIC DNA]</scope>
    <source>
        <strain evidence="2 3">PV8-2</strain>
    </source>
</reference>
<evidence type="ECO:0000313" key="3">
    <source>
        <dbReference type="Proteomes" id="UP000030636"/>
    </source>
</evidence>
<feature type="region of interest" description="Disordered" evidence="1">
    <location>
        <begin position="1"/>
        <end position="20"/>
    </location>
</feature>
<evidence type="ECO:0000256" key="1">
    <source>
        <dbReference type="SAM" id="MobiDB-lite"/>
    </source>
</evidence>
<dbReference type="HOGENOM" id="CLU_2631066_0_0_11"/>
<evidence type="ECO:0000313" key="2">
    <source>
        <dbReference type="EMBL" id="AIZ17088.1"/>
    </source>
</evidence>
<feature type="compositionally biased region" description="Basic and acidic residues" evidence="1">
    <location>
        <begin position="1"/>
        <end position="13"/>
    </location>
</feature>
<dbReference type="OrthoDB" id="3234261at2"/>
<proteinExistence type="predicted"/>
<accession>A0A0A7I9Y6</accession>
<keyword evidence="3" id="KW-1185">Reference proteome</keyword>
<dbReference type="RefSeq" id="WP_039172315.1">
    <property type="nucleotide sequence ID" value="NZ_CP007457.1"/>
</dbReference>
<gene>
    <name evidence="2" type="ORF">AH67_07040</name>
</gene>